<name>A0A4U6VYG6_SETVI</name>
<sequence>MYPLLPYHDPISCRSVAAVPRGARTLCSWARLSSLGAPPCTPRPRHQSLEAPGYRHPPSPAVLCPDITHGSLSCSSPEPPSRSYVPPSSCALGSGRSAMVPRRSLRAPVRSEAEELGPTPPSSRPSTDPAHPSVPSHVRWQEGPKARGGPTDVFGWAMAFGKAVVSCGL</sequence>
<organism evidence="2 3">
    <name type="scientific">Setaria viridis</name>
    <name type="common">Green bristlegrass</name>
    <name type="synonym">Setaria italica subsp. viridis</name>
    <dbReference type="NCBI Taxonomy" id="4556"/>
    <lineage>
        <taxon>Eukaryota</taxon>
        <taxon>Viridiplantae</taxon>
        <taxon>Streptophyta</taxon>
        <taxon>Embryophyta</taxon>
        <taxon>Tracheophyta</taxon>
        <taxon>Spermatophyta</taxon>
        <taxon>Magnoliopsida</taxon>
        <taxon>Liliopsida</taxon>
        <taxon>Poales</taxon>
        <taxon>Poaceae</taxon>
        <taxon>PACMAD clade</taxon>
        <taxon>Panicoideae</taxon>
        <taxon>Panicodae</taxon>
        <taxon>Paniceae</taxon>
        <taxon>Cenchrinae</taxon>
        <taxon>Setaria</taxon>
    </lineage>
</organism>
<dbReference type="EMBL" id="CM016553">
    <property type="protein sequence ID" value="TKW30077.1"/>
    <property type="molecule type" value="Genomic_DNA"/>
</dbReference>
<protein>
    <submittedName>
        <fullName evidence="2">Uncharacterized protein</fullName>
    </submittedName>
</protein>
<accession>A0A4U6VYG6</accession>
<evidence type="ECO:0000256" key="1">
    <source>
        <dbReference type="SAM" id="MobiDB-lite"/>
    </source>
</evidence>
<feature type="region of interest" description="Disordered" evidence="1">
    <location>
        <begin position="71"/>
        <end position="146"/>
    </location>
</feature>
<evidence type="ECO:0000313" key="2">
    <source>
        <dbReference type="EMBL" id="TKW30077.1"/>
    </source>
</evidence>
<dbReference type="Gramene" id="TKW30077">
    <property type="protein sequence ID" value="TKW30077"/>
    <property type="gene ID" value="SEVIR_2G010332v2"/>
</dbReference>
<proteinExistence type="predicted"/>
<dbReference type="AlphaFoldDB" id="A0A4U6VYG6"/>
<keyword evidence="3" id="KW-1185">Reference proteome</keyword>
<evidence type="ECO:0000313" key="3">
    <source>
        <dbReference type="Proteomes" id="UP000298652"/>
    </source>
</evidence>
<dbReference type="Proteomes" id="UP000298652">
    <property type="component" value="Chromosome 2"/>
</dbReference>
<reference evidence="2" key="1">
    <citation type="submission" date="2019-03" db="EMBL/GenBank/DDBJ databases">
        <title>WGS assembly of Setaria viridis.</title>
        <authorList>
            <person name="Huang P."/>
            <person name="Jenkins J."/>
            <person name="Grimwood J."/>
            <person name="Barry K."/>
            <person name="Healey A."/>
            <person name="Mamidi S."/>
            <person name="Sreedasyam A."/>
            <person name="Shu S."/>
            <person name="Feldman M."/>
            <person name="Wu J."/>
            <person name="Yu Y."/>
            <person name="Chen C."/>
            <person name="Johnson J."/>
            <person name="Rokhsar D."/>
            <person name="Baxter I."/>
            <person name="Schmutz J."/>
            <person name="Brutnell T."/>
            <person name="Kellogg E."/>
        </authorList>
    </citation>
    <scope>NUCLEOTIDE SEQUENCE [LARGE SCALE GENOMIC DNA]</scope>
</reference>
<gene>
    <name evidence="2" type="ORF">SEVIR_2G010332v2</name>
</gene>